<name>A0A848HKX0_9BURK</name>
<evidence type="ECO:0000313" key="2">
    <source>
        <dbReference type="Proteomes" id="UP000541185"/>
    </source>
</evidence>
<dbReference type="RefSeq" id="WP_169422710.1">
    <property type="nucleotide sequence ID" value="NZ_JABBFX010000005.1"/>
</dbReference>
<dbReference type="AlphaFoldDB" id="A0A848HKX0"/>
<protein>
    <submittedName>
        <fullName evidence="1">Uncharacterized protein</fullName>
    </submittedName>
</protein>
<keyword evidence="2" id="KW-1185">Reference proteome</keyword>
<gene>
    <name evidence="1" type="ORF">HHL11_31770</name>
</gene>
<organism evidence="1 2">
    <name type="scientific">Ramlibacter agri</name>
    <dbReference type="NCBI Taxonomy" id="2728837"/>
    <lineage>
        <taxon>Bacteria</taxon>
        <taxon>Pseudomonadati</taxon>
        <taxon>Pseudomonadota</taxon>
        <taxon>Betaproteobacteria</taxon>
        <taxon>Burkholderiales</taxon>
        <taxon>Comamonadaceae</taxon>
        <taxon>Ramlibacter</taxon>
    </lineage>
</organism>
<accession>A0A848HKX0</accession>
<reference evidence="1 2" key="1">
    <citation type="submission" date="2020-04" db="EMBL/GenBank/DDBJ databases">
        <title>Ramlibacter sp. G-1-2-2 isolated from soil.</title>
        <authorList>
            <person name="Dahal R.H."/>
        </authorList>
    </citation>
    <scope>NUCLEOTIDE SEQUENCE [LARGE SCALE GENOMIC DNA]</scope>
    <source>
        <strain evidence="1 2">G-1-2-2</strain>
    </source>
</reference>
<dbReference type="EMBL" id="JABBFX010000005">
    <property type="protein sequence ID" value="NML48368.1"/>
    <property type="molecule type" value="Genomic_DNA"/>
</dbReference>
<sequence>MSVTHPSRGASIIERFPALHDSVHLPQLSPFRSFAVFGFRASQSPDSQAPAIDARRDYNLLASGLSHVLARHPQRLIQREFRAAAAALRLLRRQLRAPFGEPLLAAEMLNDLAHEIALHADADTRAAAARCLGRAVAARRRAALA</sequence>
<comment type="caution">
    <text evidence="1">The sequence shown here is derived from an EMBL/GenBank/DDBJ whole genome shotgun (WGS) entry which is preliminary data.</text>
</comment>
<evidence type="ECO:0000313" key="1">
    <source>
        <dbReference type="EMBL" id="NML48368.1"/>
    </source>
</evidence>
<proteinExistence type="predicted"/>
<dbReference type="Proteomes" id="UP000541185">
    <property type="component" value="Unassembled WGS sequence"/>
</dbReference>